<dbReference type="EMBL" id="QYBB01000030">
    <property type="protein sequence ID" value="RYC30181.1"/>
    <property type="molecule type" value="Genomic_DNA"/>
</dbReference>
<dbReference type="AlphaFoldDB" id="A0A4Q2U579"/>
<evidence type="ECO:0000259" key="2">
    <source>
        <dbReference type="PROSITE" id="PS51725"/>
    </source>
</evidence>
<gene>
    <name evidence="3" type="ORF">D3273_20110</name>
</gene>
<dbReference type="InterPro" id="IPR011008">
    <property type="entry name" value="Dimeric_a/b-barrel"/>
</dbReference>
<dbReference type="SUPFAM" id="SSF54909">
    <property type="entry name" value="Dimeric alpha+beta barrel"/>
    <property type="match status" value="1"/>
</dbReference>
<dbReference type="OrthoDB" id="287932at2"/>
<proteinExistence type="predicted"/>
<reference evidence="3 4" key="2">
    <citation type="submission" date="2019-02" db="EMBL/GenBank/DDBJ databases">
        <title>'Lichenibacterium ramalinii' gen. nov. sp. nov., 'Lichenibacterium minor' gen. nov. sp. nov.</title>
        <authorList>
            <person name="Pankratov T."/>
        </authorList>
    </citation>
    <scope>NUCLEOTIDE SEQUENCE [LARGE SCALE GENOMIC DNA]</scope>
    <source>
        <strain evidence="3 4">RmlP026</strain>
    </source>
</reference>
<dbReference type="RefSeq" id="WP_129228682.1">
    <property type="nucleotide sequence ID" value="NZ_QYBB01000030.1"/>
</dbReference>
<dbReference type="Proteomes" id="UP000290759">
    <property type="component" value="Unassembled WGS sequence"/>
</dbReference>
<feature type="signal peptide" evidence="1">
    <location>
        <begin position="1"/>
        <end position="23"/>
    </location>
</feature>
<keyword evidence="1" id="KW-0732">Signal</keyword>
<feature type="domain" description="ABM" evidence="2">
    <location>
        <begin position="39"/>
        <end position="136"/>
    </location>
</feature>
<evidence type="ECO:0000313" key="4">
    <source>
        <dbReference type="Proteomes" id="UP000290759"/>
    </source>
</evidence>
<evidence type="ECO:0000256" key="1">
    <source>
        <dbReference type="SAM" id="SignalP"/>
    </source>
</evidence>
<dbReference type="PROSITE" id="PS51725">
    <property type="entry name" value="ABM"/>
    <property type="match status" value="1"/>
</dbReference>
<keyword evidence="4" id="KW-1185">Reference proteome</keyword>
<dbReference type="InterPro" id="IPR007138">
    <property type="entry name" value="ABM_dom"/>
</dbReference>
<evidence type="ECO:0000313" key="3">
    <source>
        <dbReference type="EMBL" id="RYC30181.1"/>
    </source>
</evidence>
<comment type="caution">
    <text evidence="3">The sequence shown here is derived from an EMBL/GenBank/DDBJ whole genome shotgun (WGS) entry which is preliminary data.</text>
</comment>
<name>A0A4Q2U579_9HYPH</name>
<dbReference type="Gene3D" id="3.30.70.100">
    <property type="match status" value="1"/>
</dbReference>
<sequence length="137" mass="14293">MRLRWAGAAFGLLALAAAGLAPAASAAADPPSAAAAGAVTVITIIDVVPDYAMPGNVAASEALLRGLADAARHAPGVDSFEVLRDASRPNHFVILGRWRTMDAFAAYSGADATRRFRQAFQPRQGGPFDERVYVGLE</sequence>
<reference evidence="3 4" key="1">
    <citation type="submission" date="2018-12" db="EMBL/GenBank/DDBJ databases">
        <authorList>
            <person name="Grouzdev D.S."/>
            <person name="Krutkina M.S."/>
        </authorList>
    </citation>
    <scope>NUCLEOTIDE SEQUENCE [LARGE SCALE GENOMIC DNA]</scope>
    <source>
        <strain evidence="3 4">RmlP026</strain>
    </source>
</reference>
<accession>A0A4Q2U579</accession>
<dbReference type="Pfam" id="PF03992">
    <property type="entry name" value="ABM"/>
    <property type="match status" value="1"/>
</dbReference>
<feature type="chain" id="PRO_5020297688" description="ABM domain-containing protein" evidence="1">
    <location>
        <begin position="24"/>
        <end position="137"/>
    </location>
</feature>
<protein>
    <recommendedName>
        <fullName evidence="2">ABM domain-containing protein</fullName>
    </recommendedName>
</protein>
<organism evidence="3 4">
    <name type="scientific">Lichenibacterium minor</name>
    <dbReference type="NCBI Taxonomy" id="2316528"/>
    <lineage>
        <taxon>Bacteria</taxon>
        <taxon>Pseudomonadati</taxon>
        <taxon>Pseudomonadota</taxon>
        <taxon>Alphaproteobacteria</taxon>
        <taxon>Hyphomicrobiales</taxon>
        <taxon>Lichenihabitantaceae</taxon>
        <taxon>Lichenibacterium</taxon>
    </lineage>
</organism>